<evidence type="ECO:0000256" key="6">
    <source>
        <dbReference type="RuleBase" id="RU003968"/>
    </source>
</evidence>
<dbReference type="EMBL" id="JGVR01000020">
    <property type="protein sequence ID" value="KEZ17756.1"/>
    <property type="molecule type" value="Genomic_DNA"/>
</dbReference>
<dbReference type="SUPFAM" id="SSF51905">
    <property type="entry name" value="FAD/NAD(P)-binding domain"/>
    <property type="match status" value="1"/>
</dbReference>
<reference evidence="8 9" key="1">
    <citation type="submission" date="2014-03" db="EMBL/GenBank/DDBJ databases">
        <title>Genome sequence of Sphingobium yanoikuyae B1.</title>
        <authorList>
            <person name="Gan H.M."/>
            <person name="Gan H.Y."/>
            <person name="Savka M.A."/>
        </authorList>
    </citation>
    <scope>NUCLEOTIDE SEQUENCE [LARGE SCALE GENOMIC DNA]</scope>
    <source>
        <strain evidence="8 9">B1</strain>
    </source>
</reference>
<keyword evidence="3 6" id="KW-0285">Flavoprotein</keyword>
<comment type="cofactor">
    <cofactor evidence="1 5">
        <name>FAD</name>
        <dbReference type="ChEBI" id="CHEBI:57692"/>
    </cofactor>
</comment>
<dbReference type="SUPFAM" id="SSF54373">
    <property type="entry name" value="FAD-linked reductases, C-terminal domain"/>
    <property type="match status" value="1"/>
</dbReference>
<dbReference type="InterPro" id="IPR007867">
    <property type="entry name" value="GMC_OxRtase_C"/>
</dbReference>
<proteinExistence type="inferred from homology"/>
<dbReference type="PANTHER" id="PTHR11552">
    <property type="entry name" value="GLUCOSE-METHANOL-CHOLINE GMC OXIDOREDUCTASE"/>
    <property type="match status" value="1"/>
</dbReference>
<dbReference type="AlphaFoldDB" id="A0A084EIG4"/>
<keyword evidence="4 5" id="KW-0274">FAD</keyword>
<evidence type="ECO:0000256" key="1">
    <source>
        <dbReference type="ARBA" id="ARBA00001974"/>
    </source>
</evidence>
<organism evidence="8 9">
    <name type="scientific">Sphingobium yanoikuyae</name>
    <name type="common">Sphingomonas yanoikuyae</name>
    <dbReference type="NCBI Taxonomy" id="13690"/>
    <lineage>
        <taxon>Bacteria</taxon>
        <taxon>Pseudomonadati</taxon>
        <taxon>Pseudomonadota</taxon>
        <taxon>Alphaproteobacteria</taxon>
        <taxon>Sphingomonadales</taxon>
        <taxon>Sphingomonadaceae</taxon>
        <taxon>Sphingobium</taxon>
    </lineage>
</organism>
<dbReference type="Pfam" id="PF05199">
    <property type="entry name" value="GMC_oxred_C"/>
    <property type="match status" value="1"/>
</dbReference>
<comment type="similarity">
    <text evidence="2 6">Belongs to the GMC oxidoreductase family.</text>
</comment>
<dbReference type="PATRIC" id="fig|13690.10.peg.3320"/>
<evidence type="ECO:0000313" key="8">
    <source>
        <dbReference type="EMBL" id="KEZ17756.1"/>
    </source>
</evidence>
<evidence type="ECO:0000256" key="2">
    <source>
        <dbReference type="ARBA" id="ARBA00010790"/>
    </source>
</evidence>
<evidence type="ECO:0000259" key="7">
    <source>
        <dbReference type="PROSITE" id="PS00623"/>
    </source>
</evidence>
<comment type="caution">
    <text evidence="8">The sequence shown here is derived from an EMBL/GenBank/DDBJ whole genome shotgun (WGS) entry which is preliminary data.</text>
</comment>
<feature type="binding site" evidence="5">
    <location>
        <position position="97"/>
    </location>
    <ligand>
        <name>FAD</name>
        <dbReference type="ChEBI" id="CHEBI:57692"/>
    </ligand>
</feature>
<dbReference type="InterPro" id="IPR036188">
    <property type="entry name" value="FAD/NAD-bd_sf"/>
</dbReference>
<evidence type="ECO:0000256" key="3">
    <source>
        <dbReference type="ARBA" id="ARBA00022630"/>
    </source>
</evidence>
<dbReference type="Proteomes" id="UP000028534">
    <property type="component" value="Unassembled WGS sequence"/>
</dbReference>
<protein>
    <submittedName>
        <fullName evidence="8">Choline dehydrogenase</fullName>
    </submittedName>
</protein>
<dbReference type="GO" id="GO:0050660">
    <property type="term" value="F:flavin adenine dinucleotide binding"/>
    <property type="evidence" value="ECO:0007669"/>
    <property type="project" value="InterPro"/>
</dbReference>
<dbReference type="Gene3D" id="3.50.50.60">
    <property type="entry name" value="FAD/NAD(P)-binding domain"/>
    <property type="match status" value="1"/>
</dbReference>
<dbReference type="eggNOG" id="COG2303">
    <property type="taxonomic scope" value="Bacteria"/>
</dbReference>
<evidence type="ECO:0000256" key="4">
    <source>
        <dbReference type="ARBA" id="ARBA00022827"/>
    </source>
</evidence>
<dbReference type="RefSeq" id="WP_037520862.1">
    <property type="nucleotide sequence ID" value="NZ_JGVR01000020.1"/>
</dbReference>
<dbReference type="PIRSF" id="PIRSF000137">
    <property type="entry name" value="Alcohol_oxidase"/>
    <property type="match status" value="1"/>
</dbReference>
<dbReference type="GO" id="GO:0016614">
    <property type="term" value="F:oxidoreductase activity, acting on CH-OH group of donors"/>
    <property type="evidence" value="ECO:0007669"/>
    <property type="project" value="InterPro"/>
</dbReference>
<dbReference type="InterPro" id="IPR000172">
    <property type="entry name" value="GMC_OxRdtase_N"/>
</dbReference>
<dbReference type="PANTHER" id="PTHR11552:SF147">
    <property type="entry name" value="CHOLINE DEHYDROGENASE, MITOCHONDRIAL"/>
    <property type="match status" value="1"/>
</dbReference>
<name>A0A084EIG4_SPHYA</name>
<dbReference type="Pfam" id="PF00732">
    <property type="entry name" value="GMC_oxred_N"/>
    <property type="match status" value="1"/>
</dbReference>
<evidence type="ECO:0000313" key="9">
    <source>
        <dbReference type="Proteomes" id="UP000028534"/>
    </source>
</evidence>
<dbReference type="PROSITE" id="PS00623">
    <property type="entry name" value="GMC_OXRED_1"/>
    <property type="match status" value="1"/>
</dbReference>
<dbReference type="InterPro" id="IPR012132">
    <property type="entry name" value="GMC_OxRdtase"/>
</dbReference>
<dbReference type="Gene3D" id="3.30.560.10">
    <property type="entry name" value="Glucose Oxidase, domain 3"/>
    <property type="match status" value="1"/>
</dbReference>
<gene>
    <name evidence="8" type="ORF">CP98_03240</name>
</gene>
<sequence length="556" mass="59789">MADLPLDADYVIVGAGSAGCVLANRLSADGRTRVLLIEAGGDDRPLRERGQFLSNLMIHVPVGYAHTLKDPKVNWLYRTEPDPGTQGRRHIWPRGKVLGGSSSINGLLYVRGQRADYDGWRQMGCEGWGWDDIAPYFKRSEDQQHGACDVHGAGGPLSVTDPAGRHPVSDAVVAACEALGLPHRDINGPDQEGVAWYQLTVRNGRRCSSAVAYLHPAMGRPNLTVVTHAQATRVVIEKGRATGVAFLRGGQAHVARARCEVLLAGGVINSPQLLQLSGIGPAERLRALGIDVQHDLPGVGENLQDHLLVSSNFRLRPGTLSVNELSRGLRLMGEVARYAISRKGLLTLSAAHVAAFCRSRPDLAAPDIQFHILPATVDGDALVRLQKMQLEKLPGISIAACQLRPESRGHVHIRSADPFAPPRITPNYLADPLDRHVIVEGLRWARRIAAAQPLADFIDHQISPAEDIVSDADLLAHARRAGTTLYHPVGTCAMGHGPTAVVDPRLRVHGVRGLRVVDASIMPRIISGNTNAPTIAIAEKASDMILADAIQNAAMA</sequence>
<accession>A0A084EIG4</accession>
<feature type="domain" description="Glucose-methanol-choline oxidoreductase N-terminal" evidence="7">
    <location>
        <begin position="95"/>
        <end position="118"/>
    </location>
</feature>
<evidence type="ECO:0000256" key="5">
    <source>
        <dbReference type="PIRSR" id="PIRSR000137-2"/>
    </source>
</evidence>